<dbReference type="Proteomes" id="UP000765509">
    <property type="component" value="Unassembled WGS sequence"/>
</dbReference>
<reference evidence="1" key="1">
    <citation type="submission" date="2021-03" db="EMBL/GenBank/DDBJ databases">
        <title>Draft genome sequence of rust myrtle Austropuccinia psidii MF-1, a brazilian biotype.</title>
        <authorList>
            <person name="Quecine M.C."/>
            <person name="Pachon D.M.R."/>
            <person name="Bonatelli M.L."/>
            <person name="Correr F.H."/>
            <person name="Franceschini L.M."/>
            <person name="Leite T.F."/>
            <person name="Margarido G.R.A."/>
            <person name="Almeida C.A."/>
            <person name="Ferrarezi J.A."/>
            <person name="Labate C.A."/>
        </authorList>
    </citation>
    <scope>NUCLEOTIDE SEQUENCE</scope>
    <source>
        <strain evidence="1">MF-1</strain>
    </source>
</reference>
<organism evidence="1 2">
    <name type="scientific">Austropuccinia psidii MF-1</name>
    <dbReference type="NCBI Taxonomy" id="1389203"/>
    <lineage>
        <taxon>Eukaryota</taxon>
        <taxon>Fungi</taxon>
        <taxon>Dikarya</taxon>
        <taxon>Basidiomycota</taxon>
        <taxon>Pucciniomycotina</taxon>
        <taxon>Pucciniomycetes</taxon>
        <taxon>Pucciniales</taxon>
        <taxon>Sphaerophragmiaceae</taxon>
        <taxon>Austropuccinia</taxon>
    </lineage>
</organism>
<dbReference type="PANTHER" id="PTHR24559:SF444">
    <property type="entry name" value="REVERSE TRANSCRIPTASE DOMAIN-CONTAINING PROTEIN"/>
    <property type="match status" value="1"/>
</dbReference>
<dbReference type="PANTHER" id="PTHR24559">
    <property type="entry name" value="TRANSPOSON TY3-I GAG-POL POLYPROTEIN"/>
    <property type="match status" value="1"/>
</dbReference>
<dbReference type="InterPro" id="IPR053134">
    <property type="entry name" value="RNA-dir_DNA_polymerase"/>
</dbReference>
<comment type="caution">
    <text evidence="1">The sequence shown here is derived from an EMBL/GenBank/DDBJ whole genome shotgun (WGS) entry which is preliminary data.</text>
</comment>
<protein>
    <recommendedName>
        <fullName evidence="3">Reverse transcriptase domain-containing protein</fullName>
    </recommendedName>
</protein>
<dbReference type="AlphaFoldDB" id="A0A9Q3FPB0"/>
<sequence>MITCQPMVYISLKKDRYFPIGDIERRKFGFLNNNKQINILRNENKTPEKHLFIGSQITEAEFNKELLEKVKQSLIDRLFKYKIASEIERKPLGAIIGNEVEIFLNVENPCPHLLKRPAYPASPRAREALEVHIKESIDIGVLKKVGNNEQVEVTTHVLITWHNGKERMAGDFRAPNIYTIPGRYPIPRIHEISTQFSQVNFIAAMDSLNGFHQNVLTDNSRKPPKKIAHCGIYEYLRIPLSIKNALYHYQIIIQRISNHLHLLYHSFLRNV</sequence>
<keyword evidence="2" id="KW-1185">Reference proteome</keyword>
<dbReference type="InterPro" id="IPR043502">
    <property type="entry name" value="DNA/RNA_pol_sf"/>
</dbReference>
<proteinExistence type="predicted"/>
<accession>A0A9Q3FPB0</accession>
<dbReference type="EMBL" id="AVOT02049119">
    <property type="protein sequence ID" value="MBW0544290.1"/>
    <property type="molecule type" value="Genomic_DNA"/>
</dbReference>
<dbReference type="SUPFAM" id="SSF56672">
    <property type="entry name" value="DNA/RNA polymerases"/>
    <property type="match status" value="1"/>
</dbReference>
<name>A0A9Q3FPB0_9BASI</name>
<dbReference type="OrthoDB" id="6776860at2759"/>
<evidence type="ECO:0000313" key="2">
    <source>
        <dbReference type="Proteomes" id="UP000765509"/>
    </source>
</evidence>
<dbReference type="Gene3D" id="3.10.10.10">
    <property type="entry name" value="HIV Type 1 Reverse Transcriptase, subunit A, domain 1"/>
    <property type="match status" value="1"/>
</dbReference>
<evidence type="ECO:0008006" key="3">
    <source>
        <dbReference type="Google" id="ProtNLM"/>
    </source>
</evidence>
<evidence type="ECO:0000313" key="1">
    <source>
        <dbReference type="EMBL" id="MBW0544290.1"/>
    </source>
</evidence>
<gene>
    <name evidence="1" type="ORF">O181_084005</name>
</gene>